<evidence type="ECO:0000256" key="9">
    <source>
        <dbReference type="ARBA" id="ARBA00023118"/>
    </source>
</evidence>
<feature type="domain" description="HD Cas3-type" evidence="11">
    <location>
        <begin position="10"/>
        <end position="205"/>
    </location>
</feature>
<comment type="similarity">
    <text evidence="1">In the N-terminal section; belongs to the CRISPR-associated nuclease Cas3-HD family.</text>
</comment>
<dbReference type="SUPFAM" id="SSF109604">
    <property type="entry name" value="HD-domain/PDEase-like"/>
    <property type="match status" value="1"/>
</dbReference>
<comment type="caution">
    <text evidence="12">The sequence shown here is derived from an EMBL/GenBank/DDBJ whole genome shotgun (WGS) entry which is preliminary data.</text>
</comment>
<dbReference type="InterPro" id="IPR038257">
    <property type="entry name" value="CRISPR-assoc_Cas3_HD_sf"/>
</dbReference>
<dbReference type="GO" id="GO:0003676">
    <property type="term" value="F:nucleic acid binding"/>
    <property type="evidence" value="ECO:0007669"/>
    <property type="project" value="InterPro"/>
</dbReference>
<dbReference type="Pfam" id="PF22590">
    <property type="entry name" value="Cas3-like_C_2"/>
    <property type="match status" value="1"/>
</dbReference>
<keyword evidence="4" id="KW-0479">Metal-binding</keyword>
<dbReference type="InterPro" id="IPR011545">
    <property type="entry name" value="DEAD/DEAH_box_helicase_dom"/>
</dbReference>
<keyword evidence="6" id="KW-0378">Hydrolase</keyword>
<evidence type="ECO:0000256" key="8">
    <source>
        <dbReference type="ARBA" id="ARBA00022840"/>
    </source>
</evidence>
<sequence>MNYIAHVRESDKQIQSVEEHLLGVKALAESYGEKIGVRHIAGLAGMLHDLGKFTHEFREYILAAVNNPDAPPKRGSVDHSTAGGKLLHERFHTGTPSRYNWILAEVVGNAILSHHSYLHDFLNPDLESPYLKRVEKTRDELKEFDGSVQCFFEYVMREVEFQQYVSHALVELEAYLLKSFIGNSESNLMFLTKFIFSALIDADRTNTRLFEENKMVEPELDRRELFDAYYEKLMEKMNSYQIQDNAQTRINVLRRGMSEQCDQFAEKPSGIYTLSIPTGGGKTLASLRYALKHASLHHKKRIIYVVPYTTIIEQNAEEVRNILLDDGHILEHHSNVIDDVNDDDEHQDGIINTQQKLKLAKDNWDSPIIFTTMVQFLNVFYAKGSRNIRRLHNLCESVIIFDEVQKVPVTCVSLFNHALNFLKTYGHSSLILCTATQPALDFVEHRLEMSTDAEIIHDLDRVIEAFKRVEIVDKATDDRFDNDKLADFIVEKINEVQSVLVILNTKTVVKKLYRQLEGSEVPVYHLSTSMCAAHRSHILGQVRKHLNNKNEKVICISTQLIEAGVDVSFDCVIRSLAGLDSIAQAAGRCNRHGKQEIQNVYVIDHAEENLKHLQEIKVGKQLSKKILIDLKQEPYNHGGHILSAQAMDKYFKEFYTDFSSNLNYFIPKLQKEMIELLTSDRKHNSYNLAYTQNKKESFPLFIVNSYRTAAENFHVIDDRTTSVIVPYGEEGRSMIAQLNGDETIEDLSRLLRKAQQYTINLFVYEREQLVKNGGLVSLLDGKILALMESAYNMEFGLDLENDSQFEFGMY</sequence>
<evidence type="ECO:0000256" key="5">
    <source>
        <dbReference type="ARBA" id="ARBA00022741"/>
    </source>
</evidence>
<keyword evidence="3" id="KW-0540">Nuclease</keyword>
<dbReference type="PROSITE" id="PS51643">
    <property type="entry name" value="HD_CAS3"/>
    <property type="match status" value="1"/>
</dbReference>
<evidence type="ECO:0000256" key="6">
    <source>
        <dbReference type="ARBA" id="ARBA00022801"/>
    </source>
</evidence>
<dbReference type="SMART" id="SM00487">
    <property type="entry name" value="DEXDc"/>
    <property type="match status" value="1"/>
</dbReference>
<keyword evidence="7" id="KW-0347">Helicase</keyword>
<dbReference type="InterPro" id="IPR014001">
    <property type="entry name" value="Helicase_ATP-bd"/>
</dbReference>
<dbReference type="GO" id="GO:0051607">
    <property type="term" value="P:defense response to virus"/>
    <property type="evidence" value="ECO:0007669"/>
    <property type="project" value="UniProtKB-KW"/>
</dbReference>
<dbReference type="CDD" id="cd09641">
    <property type="entry name" value="Cas3''_I"/>
    <property type="match status" value="1"/>
</dbReference>
<protein>
    <submittedName>
        <fullName evidence="12">CRISPR-associated helicase Cas3</fullName>
    </submittedName>
</protein>
<dbReference type="RefSeq" id="WP_133226608.1">
    <property type="nucleotide sequence ID" value="NZ_SMRT01000002.1"/>
</dbReference>
<dbReference type="InterPro" id="IPR006474">
    <property type="entry name" value="Helicase_Cas3_CRISPR-ass_core"/>
</dbReference>
<dbReference type="Proteomes" id="UP000295636">
    <property type="component" value="Unassembled WGS sequence"/>
</dbReference>
<dbReference type="InterPro" id="IPR054712">
    <property type="entry name" value="Cas3-like_dom"/>
</dbReference>
<comment type="similarity">
    <text evidence="2">In the central section; belongs to the CRISPR-associated helicase Cas3 family.</text>
</comment>
<dbReference type="OrthoDB" id="9810236at2"/>
<evidence type="ECO:0000259" key="11">
    <source>
        <dbReference type="PROSITE" id="PS51643"/>
    </source>
</evidence>
<dbReference type="AlphaFoldDB" id="A0A4R5KXB5"/>
<dbReference type="GO" id="GO:0005524">
    <property type="term" value="F:ATP binding"/>
    <property type="evidence" value="ECO:0007669"/>
    <property type="project" value="UniProtKB-KW"/>
</dbReference>
<evidence type="ECO:0000256" key="4">
    <source>
        <dbReference type="ARBA" id="ARBA00022723"/>
    </source>
</evidence>
<dbReference type="InterPro" id="IPR006674">
    <property type="entry name" value="HD_domain"/>
</dbReference>
<evidence type="ECO:0000256" key="2">
    <source>
        <dbReference type="ARBA" id="ARBA00009046"/>
    </source>
</evidence>
<evidence type="ECO:0000256" key="1">
    <source>
        <dbReference type="ARBA" id="ARBA00006847"/>
    </source>
</evidence>
<dbReference type="Gene3D" id="1.10.3210.30">
    <property type="match status" value="1"/>
</dbReference>
<dbReference type="InterPro" id="IPR027417">
    <property type="entry name" value="P-loop_NTPase"/>
</dbReference>
<dbReference type="SMART" id="SM00490">
    <property type="entry name" value="HELICc"/>
    <property type="match status" value="1"/>
</dbReference>
<feature type="domain" description="Helicase ATP-binding" evidence="10">
    <location>
        <begin position="263"/>
        <end position="455"/>
    </location>
</feature>
<organism evidence="12 13">
    <name type="scientific">Paenibacillus piri</name>
    <dbReference type="NCBI Taxonomy" id="2547395"/>
    <lineage>
        <taxon>Bacteria</taxon>
        <taxon>Bacillati</taxon>
        <taxon>Bacillota</taxon>
        <taxon>Bacilli</taxon>
        <taxon>Bacillales</taxon>
        <taxon>Paenibacillaceae</taxon>
        <taxon>Paenibacillus</taxon>
    </lineage>
</organism>
<dbReference type="Pfam" id="PF01966">
    <property type="entry name" value="HD"/>
    <property type="match status" value="1"/>
</dbReference>
<dbReference type="GO" id="GO:0016787">
    <property type="term" value="F:hydrolase activity"/>
    <property type="evidence" value="ECO:0007669"/>
    <property type="project" value="UniProtKB-KW"/>
</dbReference>
<dbReference type="Gene3D" id="3.40.50.300">
    <property type="entry name" value="P-loop containing nucleotide triphosphate hydrolases"/>
    <property type="match status" value="2"/>
</dbReference>
<dbReference type="GO" id="GO:0004386">
    <property type="term" value="F:helicase activity"/>
    <property type="evidence" value="ECO:0007669"/>
    <property type="project" value="UniProtKB-KW"/>
</dbReference>
<reference evidence="12 13" key="1">
    <citation type="submission" date="2019-03" db="EMBL/GenBank/DDBJ databases">
        <title>This is whole genome sequence of Paenibacillus sp MS74 strain.</title>
        <authorList>
            <person name="Trinh H.N."/>
        </authorList>
    </citation>
    <scope>NUCLEOTIDE SEQUENCE [LARGE SCALE GENOMIC DNA]</scope>
    <source>
        <strain evidence="12 13">MS74</strain>
    </source>
</reference>
<name>A0A4R5KXB5_9BACL</name>
<dbReference type="NCBIfam" id="TIGR01596">
    <property type="entry name" value="cas3_HD"/>
    <property type="match status" value="1"/>
</dbReference>
<keyword evidence="9" id="KW-0051">Antiviral defense</keyword>
<accession>A0A4R5KXB5</accession>
<dbReference type="InterPro" id="IPR001650">
    <property type="entry name" value="Helicase_C-like"/>
</dbReference>
<gene>
    <name evidence="12" type="primary">cas3</name>
    <name evidence="12" type="ORF">E1757_06205</name>
</gene>
<dbReference type="Pfam" id="PF00270">
    <property type="entry name" value="DEAD"/>
    <property type="match status" value="1"/>
</dbReference>
<evidence type="ECO:0000313" key="13">
    <source>
        <dbReference type="Proteomes" id="UP000295636"/>
    </source>
</evidence>
<dbReference type="NCBIfam" id="TIGR01587">
    <property type="entry name" value="cas3_core"/>
    <property type="match status" value="1"/>
</dbReference>
<keyword evidence="5" id="KW-0547">Nucleotide-binding</keyword>
<dbReference type="CDD" id="cd17930">
    <property type="entry name" value="DEXHc_cas3"/>
    <property type="match status" value="1"/>
</dbReference>
<evidence type="ECO:0000259" key="10">
    <source>
        <dbReference type="PROSITE" id="PS51192"/>
    </source>
</evidence>
<dbReference type="GO" id="GO:0004518">
    <property type="term" value="F:nuclease activity"/>
    <property type="evidence" value="ECO:0007669"/>
    <property type="project" value="UniProtKB-KW"/>
</dbReference>
<evidence type="ECO:0000256" key="3">
    <source>
        <dbReference type="ARBA" id="ARBA00022722"/>
    </source>
</evidence>
<dbReference type="PROSITE" id="PS51192">
    <property type="entry name" value="HELICASE_ATP_BIND_1"/>
    <property type="match status" value="1"/>
</dbReference>
<keyword evidence="8" id="KW-0067">ATP-binding</keyword>
<dbReference type="EMBL" id="SMRT01000002">
    <property type="protein sequence ID" value="TDF99835.1"/>
    <property type="molecule type" value="Genomic_DNA"/>
</dbReference>
<evidence type="ECO:0000256" key="7">
    <source>
        <dbReference type="ARBA" id="ARBA00022806"/>
    </source>
</evidence>
<dbReference type="SUPFAM" id="SSF52540">
    <property type="entry name" value="P-loop containing nucleoside triphosphate hydrolases"/>
    <property type="match status" value="1"/>
</dbReference>
<evidence type="ECO:0000313" key="12">
    <source>
        <dbReference type="EMBL" id="TDF99835.1"/>
    </source>
</evidence>
<dbReference type="InterPro" id="IPR006483">
    <property type="entry name" value="CRISPR-assoc_Cas3_HD"/>
</dbReference>
<dbReference type="GO" id="GO:0046872">
    <property type="term" value="F:metal ion binding"/>
    <property type="evidence" value="ECO:0007669"/>
    <property type="project" value="UniProtKB-KW"/>
</dbReference>
<proteinExistence type="inferred from homology"/>
<keyword evidence="13" id="KW-1185">Reference proteome</keyword>